<dbReference type="InterPro" id="IPR009050">
    <property type="entry name" value="Globin-like_sf"/>
</dbReference>
<keyword evidence="3" id="KW-0408">Iron</keyword>
<evidence type="ECO:0000256" key="1">
    <source>
        <dbReference type="ARBA" id="ARBA00022617"/>
    </source>
</evidence>
<accession>A0A9P1J3D8</accession>
<dbReference type="CDD" id="cd01040">
    <property type="entry name" value="Mb-like"/>
    <property type="match status" value="1"/>
</dbReference>
<dbReference type="SUPFAM" id="SSF46458">
    <property type="entry name" value="Globin-like"/>
    <property type="match status" value="1"/>
</dbReference>
<evidence type="ECO:0000256" key="2">
    <source>
        <dbReference type="ARBA" id="ARBA00022723"/>
    </source>
</evidence>
<evidence type="ECO:0000313" key="5">
    <source>
        <dbReference type="EMBL" id="CAI5454244.1"/>
    </source>
</evidence>
<evidence type="ECO:0000256" key="3">
    <source>
        <dbReference type="ARBA" id="ARBA00023004"/>
    </source>
</evidence>
<dbReference type="GO" id="GO:0019825">
    <property type="term" value="F:oxygen binding"/>
    <property type="evidence" value="ECO:0007669"/>
    <property type="project" value="InterPro"/>
</dbReference>
<feature type="region of interest" description="Disordered" evidence="4">
    <location>
        <begin position="19"/>
        <end position="94"/>
    </location>
</feature>
<sequence>MFLIAKIVRGRRLLHELEKQEKDEHLAADASVTDKNRAKESSPTEAEQPAGEPSQFRPRRSRTVRKKAGGTGSVDSSAVMEDGKTARKSSSMPSIYDLQQASSSVVPLRHYNYDGKLNKLQKRAIRFTWHRLQTRNGGKRVENVFEEVFEKLIKILPNIRDMFSTRMFLCAMSRGSTSSLRDHSRGTVKMIDVVVKNLDVEKSKRSDTGTENDPRHIGRAHSSLKPYGLTGNYWEKFGEVMIDVVLAQEAVRDLPGAGQAWVIFTACLVDQLRAGFDESRRNDHDAVMKKNTVLHHATQQLLEDVSVAQPQPQMQQTPIVNVQLQTLNDRRASVVECPFAKMSIAPKSIDSSTTISPTSTQTITELADGSDMSETVYL</sequence>
<evidence type="ECO:0008006" key="7">
    <source>
        <dbReference type="Google" id="ProtNLM"/>
    </source>
</evidence>
<evidence type="ECO:0000256" key="4">
    <source>
        <dbReference type="SAM" id="MobiDB-lite"/>
    </source>
</evidence>
<keyword evidence="2" id="KW-0479">Metal-binding</keyword>
<comment type="caution">
    <text evidence="5">The sequence shown here is derived from an EMBL/GenBank/DDBJ whole genome shotgun (WGS) entry which is preliminary data.</text>
</comment>
<name>A0A9P1J3D8_9PELO</name>
<feature type="compositionally biased region" description="Basic and acidic residues" evidence="4">
    <location>
        <begin position="19"/>
        <end position="42"/>
    </location>
</feature>
<dbReference type="Gene3D" id="1.10.490.10">
    <property type="entry name" value="Globins"/>
    <property type="match status" value="1"/>
</dbReference>
<feature type="compositionally biased region" description="Basic residues" evidence="4">
    <location>
        <begin position="57"/>
        <end position="68"/>
    </location>
</feature>
<dbReference type="InterPro" id="IPR012292">
    <property type="entry name" value="Globin/Proto"/>
</dbReference>
<dbReference type="InterPro" id="IPR044399">
    <property type="entry name" value="Mb-like_M"/>
</dbReference>
<feature type="compositionally biased region" description="Basic and acidic residues" evidence="4">
    <location>
        <begin position="202"/>
        <end position="216"/>
    </location>
</feature>
<dbReference type="GO" id="GO:0020037">
    <property type="term" value="F:heme binding"/>
    <property type="evidence" value="ECO:0007669"/>
    <property type="project" value="InterPro"/>
</dbReference>
<reference evidence="5" key="1">
    <citation type="submission" date="2022-11" db="EMBL/GenBank/DDBJ databases">
        <authorList>
            <person name="Kikuchi T."/>
        </authorList>
    </citation>
    <scope>NUCLEOTIDE SEQUENCE</scope>
    <source>
        <strain evidence="5">PS1010</strain>
    </source>
</reference>
<gene>
    <name evidence="5" type="ORF">CAMP_LOCUS16881</name>
</gene>
<evidence type="ECO:0000313" key="6">
    <source>
        <dbReference type="Proteomes" id="UP001152747"/>
    </source>
</evidence>
<keyword evidence="6" id="KW-1185">Reference proteome</keyword>
<dbReference type="PANTHER" id="PTHR46458">
    <property type="entry name" value="BLR2807 PROTEIN"/>
    <property type="match status" value="1"/>
</dbReference>
<feature type="region of interest" description="Disordered" evidence="4">
    <location>
        <begin position="202"/>
        <end position="221"/>
    </location>
</feature>
<dbReference type="InterPro" id="IPR050532">
    <property type="entry name" value="Globin-like_OT"/>
</dbReference>
<protein>
    <recommendedName>
        <fullName evidence="7">Globin family profile domain-containing protein</fullName>
    </recommendedName>
</protein>
<keyword evidence="1" id="KW-0349">Heme</keyword>
<dbReference type="AlphaFoldDB" id="A0A9P1J3D8"/>
<dbReference type="GO" id="GO:0046872">
    <property type="term" value="F:metal ion binding"/>
    <property type="evidence" value="ECO:0007669"/>
    <property type="project" value="UniProtKB-KW"/>
</dbReference>
<dbReference type="EMBL" id="CANHGI010000006">
    <property type="protein sequence ID" value="CAI5454244.1"/>
    <property type="molecule type" value="Genomic_DNA"/>
</dbReference>
<organism evidence="5 6">
    <name type="scientific">Caenorhabditis angaria</name>
    <dbReference type="NCBI Taxonomy" id="860376"/>
    <lineage>
        <taxon>Eukaryota</taxon>
        <taxon>Metazoa</taxon>
        <taxon>Ecdysozoa</taxon>
        <taxon>Nematoda</taxon>
        <taxon>Chromadorea</taxon>
        <taxon>Rhabditida</taxon>
        <taxon>Rhabditina</taxon>
        <taxon>Rhabditomorpha</taxon>
        <taxon>Rhabditoidea</taxon>
        <taxon>Rhabditidae</taxon>
        <taxon>Peloderinae</taxon>
        <taxon>Caenorhabditis</taxon>
    </lineage>
</organism>
<dbReference type="PANTHER" id="PTHR46458:SF18">
    <property type="entry name" value="GLOBIN DOMAIN-CONTAINING PROTEIN"/>
    <property type="match status" value="1"/>
</dbReference>
<dbReference type="Proteomes" id="UP001152747">
    <property type="component" value="Unassembled WGS sequence"/>
</dbReference>
<dbReference type="OrthoDB" id="5841536at2759"/>
<proteinExistence type="predicted"/>